<dbReference type="InterPro" id="IPR011010">
    <property type="entry name" value="DNA_brk_join_enz"/>
</dbReference>
<evidence type="ECO:0000313" key="2">
    <source>
        <dbReference type="EMBL" id="MFC6439805.1"/>
    </source>
</evidence>
<keyword evidence="1" id="KW-0233">DNA recombination</keyword>
<comment type="caution">
    <text evidence="2">The sequence shown here is derived from an EMBL/GenBank/DDBJ whole genome shotgun (WGS) entry which is preliminary data.</text>
</comment>
<protein>
    <recommendedName>
        <fullName evidence="4">Tyr recombinase domain-containing protein</fullName>
    </recommendedName>
</protein>
<dbReference type="Proteomes" id="UP001596364">
    <property type="component" value="Unassembled WGS sequence"/>
</dbReference>
<dbReference type="EMBL" id="JBHSUS010000001">
    <property type="protein sequence ID" value="MFC6439805.1"/>
    <property type="molecule type" value="Genomic_DNA"/>
</dbReference>
<name>A0ABW1XLZ0_9ALTE</name>
<keyword evidence="3" id="KW-1185">Reference proteome</keyword>
<dbReference type="SUPFAM" id="SSF56349">
    <property type="entry name" value="DNA breaking-rejoining enzymes"/>
    <property type="match status" value="1"/>
</dbReference>
<evidence type="ECO:0000313" key="3">
    <source>
        <dbReference type="Proteomes" id="UP001596364"/>
    </source>
</evidence>
<accession>A0ABW1XLZ0</accession>
<proteinExistence type="predicted"/>
<dbReference type="Gene3D" id="1.10.443.10">
    <property type="entry name" value="Intergrase catalytic core"/>
    <property type="match status" value="1"/>
</dbReference>
<dbReference type="RefSeq" id="WP_131256694.1">
    <property type="nucleotide sequence ID" value="NZ_JBHSUS010000001.1"/>
</dbReference>
<reference evidence="3" key="1">
    <citation type="journal article" date="2019" name="Int. J. Syst. Evol. Microbiol.">
        <title>The Global Catalogue of Microorganisms (GCM) 10K type strain sequencing project: providing services to taxonomists for standard genome sequencing and annotation.</title>
        <authorList>
            <consortium name="The Broad Institute Genomics Platform"/>
            <consortium name="The Broad Institute Genome Sequencing Center for Infectious Disease"/>
            <person name="Wu L."/>
            <person name="Ma J."/>
        </authorList>
    </citation>
    <scope>NUCLEOTIDE SEQUENCE [LARGE SCALE GENOMIC DNA]</scope>
    <source>
        <strain evidence="3">CGMCC 1.16031</strain>
    </source>
</reference>
<evidence type="ECO:0008006" key="4">
    <source>
        <dbReference type="Google" id="ProtNLM"/>
    </source>
</evidence>
<organism evidence="2 3">
    <name type="scientific">Pseudobowmanella zhangzhouensis</name>
    <dbReference type="NCBI Taxonomy" id="1537679"/>
    <lineage>
        <taxon>Bacteria</taxon>
        <taxon>Pseudomonadati</taxon>
        <taxon>Pseudomonadota</taxon>
        <taxon>Gammaproteobacteria</taxon>
        <taxon>Alteromonadales</taxon>
        <taxon>Alteromonadaceae</taxon>
    </lineage>
</organism>
<gene>
    <name evidence="2" type="ORF">ACFP85_06545</name>
</gene>
<sequence length="739" mass="84406">MIREKVFGWLNPPAQLDGAGQVVAVLEKLLEFDPALSRDWGEKSGWQEWLDGISQRAEKTDSRVLFKKSITKNLCAESPLWALLWQVNFCSLGNAELRLLAAFLYQWVAIKDRLSSQETELGARALRLLLTKHRAAINWSDIVLDLTGLTDRSRLKLGKNCREAALQWPVNHLRRNYLQRLAIFFGDVQGAIGKTCSKGVPKSRKRYFIDLRELTRGGSDDETVRFVTPDCSLDETGDVAAEDVDYELVLENPEPILRAELGSLAAVYTTDNTTTRSVSVGRKIKKNRRRNQLHTGLMTPLETGAVLDLGLKWLYSEKGTLGLAVLVSFFLGWPVEKLQSMTIFSPGLLREGIVWDPVNNTGYWQIRLPASKSEARWSRLRLPACLERFFTACPPVHNQRLFKSKQLKKRLQKALQRASDNSAVNFSLNKIARFLPNFVSSQPDISANQLDIVLNWQRFECRVTRLYTSVYGDTLRVMWQSLWQKVADYLPDDADKMALCVSAVNFEIGSINSRFLVDENAVKSLVNRTLDSVNACTNPIDYHNKLTAYTALLFMAASGCRPNRGIVPARQQFDFAHKMVRFCDKKINSEERLRALPICDTLMSQLNFYDEHKAHFLRLFGWQNEALWQLQNDEGRWLFFVTDDLRPQKVNVSRVYRQFGINRAEFADNFFRHQFHSELSKHASDRVVNALMGHWSHGQSPRTADSAVGYAAQFDSAVQHIENYIQRIGFVALEPKYGR</sequence>
<evidence type="ECO:0000256" key="1">
    <source>
        <dbReference type="ARBA" id="ARBA00023172"/>
    </source>
</evidence>
<dbReference type="InterPro" id="IPR013762">
    <property type="entry name" value="Integrase-like_cat_sf"/>
</dbReference>